<feature type="region of interest" description="Disordered" evidence="1">
    <location>
        <begin position="86"/>
        <end position="117"/>
    </location>
</feature>
<gene>
    <name evidence="2" type="ORF">CTOB1V02_LOCUS5864</name>
</gene>
<dbReference type="EMBL" id="OB661330">
    <property type="protein sequence ID" value="CAD7227971.1"/>
    <property type="molecule type" value="Genomic_DNA"/>
</dbReference>
<name>A0A7R8ZN83_9CRUS</name>
<feature type="compositionally biased region" description="Acidic residues" evidence="1">
    <location>
        <begin position="189"/>
        <end position="205"/>
    </location>
</feature>
<dbReference type="PANTHER" id="PTHR10773:SF19">
    <property type="match status" value="1"/>
</dbReference>
<sequence length="492" mass="55347">MVSRTFEVGILKDQTNSISRTMTHRPETAYTKYLQIQKKEDILKTAKLMGAARGLDMFRDFASAMSGSDGSHRHLRTITIEQARDALERDSDEASDISFDDVDDPDYNPPSQTMDDSDDELVEMYDFPALEASFAAGQPNVPSARRPGTSQVVTVVFRDFASAMSGSGGSHRHLRTITIEQARDALERDSDEASDISFDDVDDPDYNPPSQTMDDSDDELVEMMPDDHAADQEQGLQGDADRGVAGPDQAVVEDLVADQEEAQGAAAQDTEEDPRVGGKQPARRSNPSTWIRNVAKKKKASGEAYVNPGGRERPARGVKPRSCKFQCRNGCWAWSEEERQEAFNTYRALADENQQRFYLLGLIDETDQDVGKKKRIFHLKKGGKKVRVCRQFIYDTLDVGKKFVRNLLAKQEGGVPAKDNRGYHGSHPVKYSRETIEDVHAFIQELPAVPCHYTRQQTTKKYLPVEWRSISNVYREYRAQCFLGQRLVFKAV</sequence>
<feature type="compositionally biased region" description="Acidic residues" evidence="1">
    <location>
        <begin position="90"/>
        <end position="106"/>
    </location>
</feature>
<dbReference type="AlphaFoldDB" id="A0A7R8ZN83"/>
<protein>
    <submittedName>
        <fullName evidence="2">Uncharacterized protein</fullName>
    </submittedName>
</protein>
<proteinExistence type="predicted"/>
<accession>A0A7R8ZN83</accession>
<evidence type="ECO:0000313" key="2">
    <source>
        <dbReference type="EMBL" id="CAD7227971.1"/>
    </source>
</evidence>
<dbReference type="OrthoDB" id="434783at2759"/>
<dbReference type="PANTHER" id="PTHR10773">
    <property type="entry name" value="DNA-DIRECTED RNA POLYMERASES I, II, AND III SUBUNIT RPABC2"/>
    <property type="match status" value="1"/>
</dbReference>
<evidence type="ECO:0000256" key="1">
    <source>
        <dbReference type="SAM" id="MobiDB-lite"/>
    </source>
</evidence>
<feature type="region of interest" description="Disordered" evidence="1">
    <location>
        <begin position="260"/>
        <end position="318"/>
    </location>
</feature>
<feature type="region of interest" description="Disordered" evidence="1">
    <location>
        <begin position="185"/>
        <end position="217"/>
    </location>
</feature>
<reference evidence="2" key="1">
    <citation type="submission" date="2020-11" db="EMBL/GenBank/DDBJ databases">
        <authorList>
            <person name="Tran Van P."/>
        </authorList>
    </citation>
    <scope>NUCLEOTIDE SEQUENCE</scope>
</reference>
<organism evidence="2">
    <name type="scientific">Cyprideis torosa</name>
    <dbReference type="NCBI Taxonomy" id="163714"/>
    <lineage>
        <taxon>Eukaryota</taxon>
        <taxon>Metazoa</taxon>
        <taxon>Ecdysozoa</taxon>
        <taxon>Arthropoda</taxon>
        <taxon>Crustacea</taxon>
        <taxon>Oligostraca</taxon>
        <taxon>Ostracoda</taxon>
        <taxon>Podocopa</taxon>
        <taxon>Podocopida</taxon>
        <taxon>Cytherocopina</taxon>
        <taxon>Cytheroidea</taxon>
        <taxon>Cytherideidae</taxon>
        <taxon>Cyprideis</taxon>
    </lineage>
</organism>